<proteinExistence type="predicted"/>
<dbReference type="EMBL" id="JANPWB010000008">
    <property type="protein sequence ID" value="KAJ1161957.1"/>
    <property type="molecule type" value="Genomic_DNA"/>
</dbReference>
<feature type="region of interest" description="Disordered" evidence="1">
    <location>
        <begin position="1"/>
        <end position="30"/>
    </location>
</feature>
<feature type="compositionally biased region" description="Low complexity" evidence="1">
    <location>
        <begin position="1"/>
        <end position="20"/>
    </location>
</feature>
<accession>A0AAV7SCG4</accession>
<evidence type="ECO:0000313" key="3">
    <source>
        <dbReference type="Proteomes" id="UP001066276"/>
    </source>
</evidence>
<reference evidence="2" key="1">
    <citation type="journal article" date="2022" name="bioRxiv">
        <title>Sequencing and chromosome-scale assembly of the giantPleurodeles waltlgenome.</title>
        <authorList>
            <person name="Brown T."/>
            <person name="Elewa A."/>
            <person name="Iarovenko S."/>
            <person name="Subramanian E."/>
            <person name="Araus A.J."/>
            <person name="Petzold A."/>
            <person name="Susuki M."/>
            <person name="Suzuki K.-i.T."/>
            <person name="Hayashi T."/>
            <person name="Toyoda A."/>
            <person name="Oliveira C."/>
            <person name="Osipova E."/>
            <person name="Leigh N.D."/>
            <person name="Simon A."/>
            <person name="Yun M.H."/>
        </authorList>
    </citation>
    <scope>NUCLEOTIDE SEQUENCE</scope>
    <source>
        <strain evidence="2">20211129_DDA</strain>
        <tissue evidence="2">Liver</tissue>
    </source>
</reference>
<sequence length="150" mass="15929">MWAPASTTPLTSRHTTSSSSLEPPGAPNLHWKTRTGDRCNQCGSHATNWALQDSLPLLTVSHHTGLVPQHLIPRGNDSPLPTSYLAIIPPPSRFRCQSDQHLTRSPNKAGPTCLRTQYSAAAARAAQPTIALVPSSYGTPPGHSAPNSGL</sequence>
<organism evidence="2 3">
    <name type="scientific">Pleurodeles waltl</name>
    <name type="common">Iberian ribbed newt</name>
    <dbReference type="NCBI Taxonomy" id="8319"/>
    <lineage>
        <taxon>Eukaryota</taxon>
        <taxon>Metazoa</taxon>
        <taxon>Chordata</taxon>
        <taxon>Craniata</taxon>
        <taxon>Vertebrata</taxon>
        <taxon>Euteleostomi</taxon>
        <taxon>Amphibia</taxon>
        <taxon>Batrachia</taxon>
        <taxon>Caudata</taxon>
        <taxon>Salamandroidea</taxon>
        <taxon>Salamandridae</taxon>
        <taxon>Pleurodelinae</taxon>
        <taxon>Pleurodeles</taxon>
    </lineage>
</organism>
<evidence type="ECO:0000313" key="2">
    <source>
        <dbReference type="EMBL" id="KAJ1161957.1"/>
    </source>
</evidence>
<name>A0AAV7SCG4_PLEWA</name>
<dbReference type="Proteomes" id="UP001066276">
    <property type="component" value="Chromosome 4_2"/>
</dbReference>
<evidence type="ECO:0000256" key="1">
    <source>
        <dbReference type="SAM" id="MobiDB-lite"/>
    </source>
</evidence>
<keyword evidence="3" id="KW-1185">Reference proteome</keyword>
<protein>
    <submittedName>
        <fullName evidence="2">Uncharacterized protein</fullName>
    </submittedName>
</protein>
<comment type="caution">
    <text evidence="2">The sequence shown here is derived from an EMBL/GenBank/DDBJ whole genome shotgun (WGS) entry which is preliminary data.</text>
</comment>
<gene>
    <name evidence="2" type="ORF">NDU88_002437</name>
</gene>
<dbReference type="AlphaFoldDB" id="A0AAV7SCG4"/>